<evidence type="ECO:0000256" key="1">
    <source>
        <dbReference type="SAM" id="Coils"/>
    </source>
</evidence>
<keyword evidence="1" id="KW-0175">Coiled coil</keyword>
<dbReference type="InterPro" id="IPR050951">
    <property type="entry name" value="Retrovirus_Pol_polyprotein"/>
</dbReference>
<dbReference type="FunFam" id="1.10.340.70:FF:000001">
    <property type="entry name" value="Retrovirus-related Pol polyprotein from transposon gypsy-like Protein"/>
    <property type="match status" value="1"/>
</dbReference>
<evidence type="ECO:0000259" key="3">
    <source>
        <dbReference type="Pfam" id="PF17921"/>
    </source>
</evidence>
<protein>
    <recommendedName>
        <fullName evidence="3">Integrase zinc-binding domain-containing protein</fullName>
    </recommendedName>
</protein>
<proteinExistence type="predicted"/>
<feature type="domain" description="Integrase zinc-binding" evidence="3">
    <location>
        <begin position="329"/>
        <end position="385"/>
    </location>
</feature>
<gene>
    <name evidence="4" type="ORF">MCOR_50554</name>
</gene>
<feature type="compositionally biased region" description="Basic residues" evidence="2">
    <location>
        <begin position="158"/>
        <end position="172"/>
    </location>
</feature>
<feature type="coiled-coil region" evidence="1">
    <location>
        <begin position="95"/>
        <end position="122"/>
    </location>
</feature>
<dbReference type="Pfam" id="PF17921">
    <property type="entry name" value="Integrase_H2C2"/>
    <property type="match status" value="1"/>
</dbReference>
<accession>A0A6J8EER7</accession>
<dbReference type="EMBL" id="CACVKT020008863">
    <property type="protein sequence ID" value="CAC5418095.1"/>
    <property type="molecule type" value="Genomic_DNA"/>
</dbReference>
<dbReference type="Proteomes" id="UP000507470">
    <property type="component" value="Unassembled WGS sequence"/>
</dbReference>
<evidence type="ECO:0000313" key="5">
    <source>
        <dbReference type="Proteomes" id="UP000507470"/>
    </source>
</evidence>
<reference evidence="4 5" key="1">
    <citation type="submission" date="2020-06" db="EMBL/GenBank/DDBJ databases">
        <authorList>
            <person name="Li R."/>
            <person name="Bekaert M."/>
        </authorList>
    </citation>
    <scope>NUCLEOTIDE SEQUENCE [LARGE SCALE GENOMIC DNA]</scope>
    <source>
        <strain evidence="5">wild</strain>
    </source>
</reference>
<organism evidence="4 5">
    <name type="scientific">Mytilus coruscus</name>
    <name type="common">Sea mussel</name>
    <dbReference type="NCBI Taxonomy" id="42192"/>
    <lineage>
        <taxon>Eukaryota</taxon>
        <taxon>Metazoa</taxon>
        <taxon>Spiralia</taxon>
        <taxon>Lophotrochozoa</taxon>
        <taxon>Mollusca</taxon>
        <taxon>Bivalvia</taxon>
        <taxon>Autobranchia</taxon>
        <taxon>Pteriomorphia</taxon>
        <taxon>Mytilida</taxon>
        <taxon>Mytiloidea</taxon>
        <taxon>Mytilidae</taxon>
        <taxon>Mytilinae</taxon>
        <taxon>Mytilus</taxon>
    </lineage>
</organism>
<sequence length="425" mass="49218">MKIFDQINKRDNTVLGDKDKVLKDRFIEGIKEPHLTREVKRFSREHITMKFLEFRQEVLLWVNENTQSWKVKLQMQDVEVVSNQAIKSEHTSKDNSEILNLLTKQQEMLEKQQQQIDRLSNMSIVKTYSDSTNNYGHKRPECPSAFQAQSSDEDTQKTHTRGQFRGRGRGYRGRYNQRCNRYQGRGAVVPSDSEEVKRVALLRQKDKNEKYCAVVQSLQGNQGSLPRNIMIVDSYAEISQGTVPVRMINIGFEDVWINQKTRVGTLHSASLIHEVSQDNIDIDIDQTQINVQMKKIDIAACKQATTNTTVFYTEKKNEIECGECKQLVIPETLKHYVLETLQNLSGHQGTERTLALLHKRCYWSDMVNDVKHWIKTCERCLVAKNPLPKVRPPMGSLIARKPLDILAMDFTVLEKFNLQMVEKTF</sequence>
<dbReference type="InterPro" id="IPR041588">
    <property type="entry name" value="Integrase_H2C2"/>
</dbReference>
<dbReference type="AlphaFoldDB" id="A0A6J8EER7"/>
<evidence type="ECO:0000313" key="4">
    <source>
        <dbReference type="EMBL" id="CAC5418095.1"/>
    </source>
</evidence>
<feature type="region of interest" description="Disordered" evidence="2">
    <location>
        <begin position="146"/>
        <end position="174"/>
    </location>
</feature>
<evidence type="ECO:0000256" key="2">
    <source>
        <dbReference type="SAM" id="MobiDB-lite"/>
    </source>
</evidence>
<dbReference type="PANTHER" id="PTHR37984:SF15">
    <property type="entry name" value="INTEGRASE CATALYTIC DOMAIN-CONTAINING PROTEIN"/>
    <property type="match status" value="1"/>
</dbReference>
<keyword evidence="5" id="KW-1185">Reference proteome</keyword>
<dbReference type="PANTHER" id="PTHR37984">
    <property type="entry name" value="PROTEIN CBG26694"/>
    <property type="match status" value="1"/>
</dbReference>
<name>A0A6J8EER7_MYTCO</name>
<dbReference type="Gene3D" id="1.10.340.70">
    <property type="match status" value="1"/>
</dbReference>